<protein>
    <recommendedName>
        <fullName evidence="1">DUF6968 domain-containing protein</fullName>
    </recommendedName>
</protein>
<proteinExistence type="predicted"/>
<feature type="domain" description="DUF6968" evidence="1">
    <location>
        <begin position="28"/>
        <end position="113"/>
    </location>
</feature>
<gene>
    <name evidence="2" type="ORF">I4Q42_18445</name>
</gene>
<accession>A0ABS0T3I8</accession>
<comment type="caution">
    <text evidence="2">The sequence shown here is derived from an EMBL/GenBank/DDBJ whole genome shotgun (WGS) entry which is preliminary data.</text>
</comment>
<keyword evidence="3" id="KW-1185">Reference proteome</keyword>
<dbReference type="EMBL" id="JADWOX010000014">
    <property type="protein sequence ID" value="MBI1685650.1"/>
    <property type="molecule type" value="Genomic_DNA"/>
</dbReference>
<reference evidence="2 3" key="1">
    <citation type="submission" date="2020-11" db="EMBL/GenBank/DDBJ databases">
        <title>genome sequence of strain KACC 18849.</title>
        <authorList>
            <person name="Gao J."/>
            <person name="Zhang X."/>
        </authorList>
    </citation>
    <scope>NUCLEOTIDE SEQUENCE [LARGE SCALE GENOMIC DNA]</scope>
    <source>
        <strain evidence="2 3">KACC 18849</strain>
    </source>
</reference>
<name>A0ABS0T3I8_9CAUL</name>
<dbReference type="RefSeq" id="WP_198577552.1">
    <property type="nucleotide sequence ID" value="NZ_JADWOX010000014.1"/>
</dbReference>
<dbReference type="Proteomes" id="UP000639859">
    <property type="component" value="Unassembled WGS sequence"/>
</dbReference>
<evidence type="ECO:0000313" key="3">
    <source>
        <dbReference type="Proteomes" id="UP000639859"/>
    </source>
</evidence>
<sequence>MSNDQTPVDLLKIDEEDGPPLEAGVACERTYQILVDGGPQPLLCRWFTPQPWGRSWLCRTTMTMADGQVRSYRTGGVDSVQALVLAMNRVADALLEGDIPAYWFEQDDDLGLPYMDYLAEEMAARKIRFEAK</sequence>
<dbReference type="InterPro" id="IPR054241">
    <property type="entry name" value="DUF6968"/>
</dbReference>
<evidence type="ECO:0000259" key="1">
    <source>
        <dbReference type="Pfam" id="PF22302"/>
    </source>
</evidence>
<organism evidence="2 3">
    <name type="scientific">Caulobacter hibisci</name>
    <dbReference type="NCBI Taxonomy" id="2035993"/>
    <lineage>
        <taxon>Bacteria</taxon>
        <taxon>Pseudomonadati</taxon>
        <taxon>Pseudomonadota</taxon>
        <taxon>Alphaproteobacteria</taxon>
        <taxon>Caulobacterales</taxon>
        <taxon>Caulobacteraceae</taxon>
        <taxon>Caulobacter</taxon>
    </lineage>
</organism>
<dbReference type="Pfam" id="PF22302">
    <property type="entry name" value="DUF6968"/>
    <property type="match status" value="1"/>
</dbReference>
<evidence type="ECO:0000313" key="2">
    <source>
        <dbReference type="EMBL" id="MBI1685650.1"/>
    </source>
</evidence>